<feature type="compositionally biased region" description="Low complexity" evidence="1">
    <location>
        <begin position="19"/>
        <end position="31"/>
    </location>
</feature>
<evidence type="ECO:0000313" key="4">
    <source>
        <dbReference type="Proteomes" id="UP000469890"/>
    </source>
</evidence>
<reference evidence="3 4" key="1">
    <citation type="submission" date="2019-09" db="EMBL/GenBank/DDBJ databases">
        <authorList>
            <consortium name="DOE Joint Genome Institute"/>
            <person name="Mondo S.J."/>
            <person name="Navarro-Mendoza M.I."/>
            <person name="Perez-Arques C."/>
            <person name="Panchal S."/>
            <person name="Nicolas F.E."/>
            <person name="Ganguly P."/>
            <person name="Pangilinan J."/>
            <person name="Grigoriev I."/>
            <person name="Heitman J."/>
            <person name="Sanya K."/>
            <person name="Garre V."/>
        </authorList>
    </citation>
    <scope>NUCLEOTIDE SEQUENCE [LARGE SCALE GENOMIC DNA]</scope>
    <source>
        <strain evidence="3 4">MU402</strain>
    </source>
</reference>
<evidence type="ECO:0000313" key="3">
    <source>
        <dbReference type="EMBL" id="KAF1797832.1"/>
    </source>
</evidence>
<dbReference type="EMBL" id="JAAECE010000008">
    <property type="protein sequence ID" value="KAF1797832.1"/>
    <property type="molecule type" value="Genomic_DNA"/>
</dbReference>
<name>A0A8H4B8U0_MUCCL</name>
<evidence type="ECO:0000259" key="2">
    <source>
        <dbReference type="Pfam" id="PF13649"/>
    </source>
</evidence>
<comment type="caution">
    <text evidence="3">The sequence shown here is derived from an EMBL/GenBank/DDBJ whole genome shotgun (WGS) entry which is preliminary data.</text>
</comment>
<accession>A0A8H4B8U0</accession>
<dbReference type="Gene3D" id="3.40.50.150">
    <property type="entry name" value="Vaccinia Virus protein VP39"/>
    <property type="match status" value="1"/>
</dbReference>
<organism evidence="3 4">
    <name type="scientific">Mucor circinelloides f. lusitanicus</name>
    <name type="common">Mucor racemosus var. lusitanicus</name>
    <dbReference type="NCBI Taxonomy" id="29924"/>
    <lineage>
        <taxon>Eukaryota</taxon>
        <taxon>Fungi</taxon>
        <taxon>Fungi incertae sedis</taxon>
        <taxon>Mucoromycota</taxon>
        <taxon>Mucoromycotina</taxon>
        <taxon>Mucoromycetes</taxon>
        <taxon>Mucorales</taxon>
        <taxon>Mucorineae</taxon>
        <taxon>Mucoraceae</taxon>
        <taxon>Mucor</taxon>
    </lineage>
</organism>
<protein>
    <submittedName>
        <fullName evidence="3">S-adenosyl-L-methionine-dependent methyltransferase</fullName>
    </submittedName>
</protein>
<keyword evidence="3" id="KW-0808">Transferase</keyword>
<feature type="compositionally biased region" description="Polar residues" evidence="1">
    <location>
        <begin position="32"/>
        <end position="47"/>
    </location>
</feature>
<dbReference type="PANTHER" id="PTHR43591">
    <property type="entry name" value="METHYLTRANSFERASE"/>
    <property type="match status" value="1"/>
</dbReference>
<gene>
    <name evidence="3" type="ORF">FB192DRAFT_1396359</name>
</gene>
<proteinExistence type="predicted"/>
<dbReference type="SUPFAM" id="SSF53335">
    <property type="entry name" value="S-adenosyl-L-methionine-dependent methyltransferases"/>
    <property type="match status" value="1"/>
</dbReference>
<sequence>MGARHSRQLNEQYRRESIQRQQQPHQQQQQQTSTLNSNKSRSTNSITIHGRQYHLEEASTYTLPRDELEQDRLNSQHFSLKALYDGNILPSVKELLPSNAQVLDLGCGSGCWVMEMAIDYPQFKITGLDMADMFPTTIRPENVKFELHNILNGLPYPDQTFDYVHMRLLITGLRTEEWPIVIAEIHRVLKPGGLVQLVESDFTEETNVQIVETFNKEFHQAMLDIGQDPWIGPKLGSLLTQTDFDVLESNERYLDYSLPLNPVAKEMLTNWKSAMLSIKPLLAHRFGTSTDMYNSIVDRYIEGITQAGWKVKIWALCGQKKI</sequence>
<keyword evidence="3" id="KW-0489">Methyltransferase</keyword>
<dbReference type="Proteomes" id="UP000469890">
    <property type="component" value="Unassembled WGS sequence"/>
</dbReference>
<dbReference type="GO" id="GO:0008168">
    <property type="term" value="F:methyltransferase activity"/>
    <property type="evidence" value="ECO:0007669"/>
    <property type="project" value="UniProtKB-KW"/>
</dbReference>
<dbReference type="AlphaFoldDB" id="A0A8H4B8U0"/>
<feature type="region of interest" description="Disordered" evidence="1">
    <location>
        <begin position="1"/>
        <end position="51"/>
    </location>
</feature>
<dbReference type="Pfam" id="PF13649">
    <property type="entry name" value="Methyltransf_25"/>
    <property type="match status" value="1"/>
</dbReference>
<dbReference type="GO" id="GO:0032259">
    <property type="term" value="P:methylation"/>
    <property type="evidence" value="ECO:0007669"/>
    <property type="project" value="UniProtKB-KW"/>
</dbReference>
<dbReference type="CDD" id="cd02440">
    <property type="entry name" value="AdoMet_MTases"/>
    <property type="match status" value="1"/>
</dbReference>
<evidence type="ECO:0000256" key="1">
    <source>
        <dbReference type="SAM" id="MobiDB-lite"/>
    </source>
</evidence>
<feature type="domain" description="Methyltransferase" evidence="2">
    <location>
        <begin position="102"/>
        <end position="193"/>
    </location>
</feature>
<dbReference type="InterPro" id="IPR041698">
    <property type="entry name" value="Methyltransf_25"/>
</dbReference>
<dbReference type="InterPro" id="IPR029063">
    <property type="entry name" value="SAM-dependent_MTases_sf"/>
</dbReference>